<dbReference type="InterPro" id="IPR020829">
    <property type="entry name" value="GlycerAld_3-P_DH_cat"/>
</dbReference>
<keyword evidence="18" id="KW-1185">Reference proteome</keyword>
<evidence type="ECO:0000256" key="1">
    <source>
        <dbReference type="ARBA" id="ARBA00004141"/>
    </source>
</evidence>
<dbReference type="GO" id="GO:0007608">
    <property type="term" value="P:sensory perception of smell"/>
    <property type="evidence" value="ECO:0007669"/>
    <property type="project" value="UniProtKB-KW"/>
</dbReference>
<dbReference type="InterPro" id="IPR020831">
    <property type="entry name" value="GlycerAld/Erythrose_P_DH"/>
</dbReference>
<evidence type="ECO:0000313" key="17">
    <source>
        <dbReference type="EMBL" id="KAL3397428.1"/>
    </source>
</evidence>
<evidence type="ECO:0000256" key="10">
    <source>
        <dbReference type="ARBA" id="ARBA00023136"/>
    </source>
</evidence>
<accession>A0ABD2WXT3</accession>
<dbReference type="InterPro" id="IPR020828">
    <property type="entry name" value="GlycerAld_3-P_DH_NAD(P)-bd"/>
</dbReference>
<keyword evidence="4" id="KW-0716">Sensory transduction</keyword>
<sequence length="700" mass="78649">MQSISSLLFTKRIKVREKNMKSMGCWVASGTFVFEYLRVNEKLYRYNFLWPDQSTTLKFFGRSLFMLSLLTYQIPQFMHSAINYQQQKITIHSVIENLLGTFLTFNLFIRYVLHMQHQETFKYIHVVLTKHLSDCDNYEEKLVMERIFSSKTRHLQIIMIFFWTLLSMFIFVSAPIPALINAITKKETLTKQLCFPAEYFVDFDSYFWLLYIHQLICIFFQCLTANAFDITYANNAHYIAAMFGVISYRLNRLNRFTRNPQLTNRQRDEYIGRELLEIIDKHNRVIDVTVKINRAYAPMKMFSLMAMLMLIGELHERLVPVLAEAALPGARHNVASLEALRHHRGPLHRHQFRDLLLAKSVSTDSAASVAWCSAPRSRKEPRSSPSTTPSSVSTTWSTCSNTTPPMVASRVRSRPRVAASSSTATRSPSSTSVTQRPSHGPRLVPNTSSNPPVSSPPSRRLRFNFDQYFIFELQAHLEGGAKKVIISAPSADAPMYVCGVNLDSYDPSHKVVSNASCTTNCLAPLAKVIHDNFEIVEGLMTTVHATTATQKTVDGPSGKLWRDGRGAGQNIIPAATGAAKAVGKVIPALNGKLTGMAFRVPVANVSVVDLTVRLGKPATYDEIKAKVKAAAEGPLAGILGYTEEEVVSSDFIGDNHSSIFDAAAGIQLSNQFVKLISWYDNEFGYSSRVIDLIKYMQSKD</sequence>
<dbReference type="InterPro" id="IPR004117">
    <property type="entry name" value="7tm6_olfct_rcpt"/>
</dbReference>
<dbReference type="GO" id="GO:0004365">
    <property type="term" value="F:glyceraldehyde-3-phosphate dehydrogenase (NAD+) (phosphorylating) activity"/>
    <property type="evidence" value="ECO:0007669"/>
    <property type="project" value="UniProtKB-EC"/>
</dbReference>
<evidence type="ECO:0000256" key="14">
    <source>
        <dbReference type="SAM" id="MobiDB-lite"/>
    </source>
</evidence>
<name>A0ABD2WXT3_9HYME</name>
<feature type="domain" description="Glyceraldehyde 3-phosphate dehydrogenase NAD(P) binding" evidence="16">
    <location>
        <begin position="459"/>
        <end position="517"/>
    </location>
</feature>
<dbReference type="GO" id="GO:0007165">
    <property type="term" value="P:signal transduction"/>
    <property type="evidence" value="ECO:0007669"/>
    <property type="project" value="UniProtKB-KW"/>
</dbReference>
<keyword evidence="10 15" id="KW-0472">Membrane</keyword>
<evidence type="ECO:0000256" key="9">
    <source>
        <dbReference type="ARBA" id="ARBA00023027"/>
    </source>
</evidence>
<evidence type="ECO:0000256" key="7">
    <source>
        <dbReference type="ARBA" id="ARBA00022989"/>
    </source>
</evidence>
<evidence type="ECO:0000256" key="2">
    <source>
        <dbReference type="ARBA" id="ARBA00007406"/>
    </source>
</evidence>
<dbReference type="CDD" id="cd18126">
    <property type="entry name" value="GAPDH_I_C"/>
    <property type="match status" value="1"/>
</dbReference>
<feature type="transmembrane region" description="Helical" evidence="15">
    <location>
        <begin position="157"/>
        <end position="184"/>
    </location>
</feature>
<dbReference type="InterPro" id="IPR020830">
    <property type="entry name" value="GlycerAld_3-P_DH_AS"/>
</dbReference>
<reference evidence="17 18" key="1">
    <citation type="journal article" date="2024" name="bioRxiv">
        <title>A reference genome for Trichogramma kaykai: A tiny desert-dwelling parasitoid wasp with competing sex-ratio distorters.</title>
        <authorList>
            <person name="Culotta J."/>
            <person name="Lindsey A.R."/>
        </authorList>
    </citation>
    <scope>NUCLEOTIDE SEQUENCE [LARGE SCALE GENOMIC DNA]</scope>
    <source>
        <strain evidence="17 18">KSX58</strain>
    </source>
</reference>
<dbReference type="Gene3D" id="3.40.50.720">
    <property type="entry name" value="NAD(P)-binding Rossmann-like Domain"/>
    <property type="match status" value="1"/>
</dbReference>
<keyword evidence="12" id="KW-0807">Transducer</keyword>
<dbReference type="EMBL" id="JBJJXI010000064">
    <property type="protein sequence ID" value="KAL3397428.1"/>
    <property type="molecule type" value="Genomic_DNA"/>
</dbReference>
<dbReference type="GO" id="GO:0016020">
    <property type="term" value="C:membrane"/>
    <property type="evidence" value="ECO:0007669"/>
    <property type="project" value="UniProtKB-SubCell"/>
</dbReference>
<keyword evidence="9" id="KW-0520">NAD</keyword>
<comment type="subunit">
    <text evidence="3">Homotetramer.</text>
</comment>
<evidence type="ECO:0000256" key="4">
    <source>
        <dbReference type="ARBA" id="ARBA00022606"/>
    </source>
</evidence>
<dbReference type="SMART" id="SM00846">
    <property type="entry name" value="Gp_dh_N"/>
    <property type="match status" value="1"/>
</dbReference>
<comment type="subcellular location">
    <subcellularLocation>
        <location evidence="1">Membrane</location>
        <topology evidence="1">Multi-pass membrane protein</topology>
    </subcellularLocation>
</comment>
<evidence type="ECO:0000313" key="18">
    <source>
        <dbReference type="Proteomes" id="UP001627154"/>
    </source>
</evidence>
<evidence type="ECO:0000256" key="5">
    <source>
        <dbReference type="ARBA" id="ARBA00022692"/>
    </source>
</evidence>
<evidence type="ECO:0000259" key="16">
    <source>
        <dbReference type="SMART" id="SM00846"/>
    </source>
</evidence>
<keyword evidence="5 15" id="KW-0812">Transmembrane</keyword>
<feature type="compositionally biased region" description="Low complexity" evidence="14">
    <location>
        <begin position="383"/>
        <end position="434"/>
    </location>
</feature>
<comment type="catalytic activity">
    <reaction evidence="13">
        <text>D-glyceraldehyde 3-phosphate + phosphate + NAD(+) = (2R)-3-phospho-glyceroyl phosphate + NADH + H(+)</text>
        <dbReference type="Rhea" id="RHEA:10300"/>
        <dbReference type="ChEBI" id="CHEBI:15378"/>
        <dbReference type="ChEBI" id="CHEBI:43474"/>
        <dbReference type="ChEBI" id="CHEBI:57540"/>
        <dbReference type="ChEBI" id="CHEBI:57604"/>
        <dbReference type="ChEBI" id="CHEBI:57945"/>
        <dbReference type="ChEBI" id="CHEBI:59776"/>
        <dbReference type="EC" id="1.2.1.12"/>
    </reaction>
</comment>
<comment type="caution">
    <text evidence="17">The sequence shown here is derived from an EMBL/GenBank/DDBJ whole genome shotgun (WGS) entry which is preliminary data.</text>
</comment>
<evidence type="ECO:0000256" key="12">
    <source>
        <dbReference type="ARBA" id="ARBA00023224"/>
    </source>
</evidence>
<protein>
    <recommendedName>
        <fullName evidence="16">Glyceraldehyde 3-phosphate dehydrogenase NAD(P) binding domain-containing protein</fullName>
    </recommendedName>
</protein>
<keyword evidence="6" id="KW-0552">Olfaction</keyword>
<evidence type="ECO:0000256" key="6">
    <source>
        <dbReference type="ARBA" id="ARBA00022725"/>
    </source>
</evidence>
<keyword evidence="11" id="KW-0675">Receptor</keyword>
<dbReference type="SUPFAM" id="SSF55347">
    <property type="entry name" value="Glyceraldehyde-3-phosphate dehydrogenase-like, C-terminal domain"/>
    <property type="match status" value="1"/>
</dbReference>
<feature type="region of interest" description="Disordered" evidence="14">
    <location>
        <begin position="369"/>
        <end position="459"/>
    </location>
</feature>
<feature type="compositionally biased region" description="Low complexity" evidence="14">
    <location>
        <begin position="444"/>
        <end position="458"/>
    </location>
</feature>
<dbReference type="Pfam" id="PF02800">
    <property type="entry name" value="Gp_dh_C"/>
    <property type="match status" value="1"/>
</dbReference>
<dbReference type="Pfam" id="PF02949">
    <property type="entry name" value="7tm_6"/>
    <property type="match status" value="1"/>
</dbReference>
<dbReference type="InterPro" id="IPR036291">
    <property type="entry name" value="NAD(P)-bd_dom_sf"/>
</dbReference>
<dbReference type="PANTHER" id="PTHR10836:SF76">
    <property type="entry name" value="GLYCERALDEHYDE-3-PHOSPHATE DEHYDROGENASE-RELATED"/>
    <property type="match status" value="1"/>
</dbReference>
<proteinExistence type="inferred from homology"/>
<evidence type="ECO:0000256" key="13">
    <source>
        <dbReference type="ARBA" id="ARBA00047698"/>
    </source>
</evidence>
<dbReference type="Proteomes" id="UP001627154">
    <property type="component" value="Unassembled WGS sequence"/>
</dbReference>
<dbReference type="AlphaFoldDB" id="A0ABD2WXT3"/>
<dbReference type="SUPFAM" id="SSF51735">
    <property type="entry name" value="NAD(P)-binding Rossmann-fold domains"/>
    <property type="match status" value="1"/>
</dbReference>
<dbReference type="Gene3D" id="3.30.360.10">
    <property type="entry name" value="Dihydrodipicolinate Reductase, domain 2"/>
    <property type="match status" value="1"/>
</dbReference>
<evidence type="ECO:0000256" key="15">
    <source>
        <dbReference type="SAM" id="Phobius"/>
    </source>
</evidence>
<dbReference type="FunFam" id="3.30.360.10:FF:000001">
    <property type="entry name" value="Glyceraldehyde-3-phosphate dehydrogenase"/>
    <property type="match status" value="1"/>
</dbReference>
<feature type="transmembrane region" description="Helical" evidence="15">
    <location>
        <begin position="205"/>
        <end position="226"/>
    </location>
</feature>
<evidence type="ECO:0000256" key="8">
    <source>
        <dbReference type="ARBA" id="ARBA00023002"/>
    </source>
</evidence>
<dbReference type="PROSITE" id="PS00071">
    <property type="entry name" value="GAPDH"/>
    <property type="match status" value="1"/>
</dbReference>
<comment type="similarity">
    <text evidence="2">Belongs to the glyceraldehyde-3-phosphate dehydrogenase family.</text>
</comment>
<evidence type="ECO:0000256" key="11">
    <source>
        <dbReference type="ARBA" id="ARBA00023170"/>
    </source>
</evidence>
<keyword evidence="8" id="KW-0560">Oxidoreductase</keyword>
<dbReference type="PANTHER" id="PTHR10836">
    <property type="entry name" value="GLYCERALDEHYDE 3-PHOSPHATE DEHYDROGENASE"/>
    <property type="match status" value="1"/>
</dbReference>
<dbReference type="PRINTS" id="PR00078">
    <property type="entry name" value="G3PDHDRGNASE"/>
</dbReference>
<organism evidence="17 18">
    <name type="scientific">Trichogramma kaykai</name>
    <dbReference type="NCBI Taxonomy" id="54128"/>
    <lineage>
        <taxon>Eukaryota</taxon>
        <taxon>Metazoa</taxon>
        <taxon>Ecdysozoa</taxon>
        <taxon>Arthropoda</taxon>
        <taxon>Hexapoda</taxon>
        <taxon>Insecta</taxon>
        <taxon>Pterygota</taxon>
        <taxon>Neoptera</taxon>
        <taxon>Endopterygota</taxon>
        <taxon>Hymenoptera</taxon>
        <taxon>Apocrita</taxon>
        <taxon>Proctotrupomorpha</taxon>
        <taxon>Chalcidoidea</taxon>
        <taxon>Trichogrammatidae</taxon>
        <taxon>Trichogramma</taxon>
    </lineage>
</organism>
<evidence type="ECO:0000256" key="3">
    <source>
        <dbReference type="ARBA" id="ARBA00011881"/>
    </source>
</evidence>
<gene>
    <name evidence="17" type="ORF">TKK_008770</name>
</gene>
<keyword evidence="7 15" id="KW-1133">Transmembrane helix</keyword>